<dbReference type="STRING" id="931089.CDES_04685"/>
<dbReference type="PATRIC" id="fig|931089.4.peg.948"/>
<dbReference type="AlphaFoldDB" id="A0A0M5IP28"/>
<dbReference type="RefSeq" id="WP_231686494.1">
    <property type="nucleotide sequence ID" value="NZ_CP009220.1"/>
</dbReference>
<evidence type="ECO:0000313" key="2">
    <source>
        <dbReference type="Proteomes" id="UP000068067"/>
    </source>
</evidence>
<evidence type="ECO:0000313" key="1">
    <source>
        <dbReference type="EMBL" id="ALC05381.1"/>
    </source>
</evidence>
<dbReference type="Proteomes" id="UP000068067">
    <property type="component" value="Chromosome"/>
</dbReference>
<sequence>MLTVGAVSTAALIFHRLFHPIGTIAGMFSEIQFAGASLVRMVGVINAASN</sequence>
<dbReference type="KEGG" id="cdx:CDES_04685"/>
<gene>
    <name evidence="1" type="ORF">CDES_04685</name>
</gene>
<keyword evidence="2" id="KW-1185">Reference proteome</keyword>
<dbReference type="EMBL" id="CP009220">
    <property type="protein sequence ID" value="ALC05381.1"/>
    <property type="molecule type" value="Genomic_DNA"/>
</dbReference>
<proteinExistence type="predicted"/>
<organism evidence="1 2">
    <name type="scientific">Corynebacterium deserti GIMN1.010</name>
    <dbReference type="NCBI Taxonomy" id="931089"/>
    <lineage>
        <taxon>Bacteria</taxon>
        <taxon>Bacillati</taxon>
        <taxon>Actinomycetota</taxon>
        <taxon>Actinomycetes</taxon>
        <taxon>Mycobacteriales</taxon>
        <taxon>Corynebacteriaceae</taxon>
        <taxon>Corynebacterium</taxon>
    </lineage>
</organism>
<protein>
    <submittedName>
        <fullName evidence="1">Uncharacterized protein</fullName>
    </submittedName>
</protein>
<accession>A0A0M5IP28</accession>
<reference evidence="1 2" key="1">
    <citation type="submission" date="2014-08" db="EMBL/GenBank/DDBJ databases">
        <title>Complete genome sequence of Corynebacterium deserti GIMN1.010 (=DSM 45689), isolated from desert sand in western China.</title>
        <authorList>
            <person name="Ruckert C."/>
            <person name="Albersmeier A."/>
            <person name="Kalinowski J."/>
        </authorList>
    </citation>
    <scope>NUCLEOTIDE SEQUENCE [LARGE SCALE GENOMIC DNA]</scope>
    <source>
        <strain evidence="1 2">GIMN1.010</strain>
    </source>
</reference>
<name>A0A0M5IP28_9CORY</name>